<name>A0A7J8SN88_GOSDV</name>
<reference evidence="1 2" key="1">
    <citation type="journal article" date="2019" name="Genome Biol. Evol.">
        <title>Insights into the evolution of the New World diploid cottons (Gossypium, subgenus Houzingenia) based on genome sequencing.</title>
        <authorList>
            <person name="Grover C.E."/>
            <person name="Arick M.A. 2nd"/>
            <person name="Thrash A."/>
            <person name="Conover J.L."/>
            <person name="Sanders W.S."/>
            <person name="Peterson D.G."/>
            <person name="Frelichowski J.E."/>
            <person name="Scheffler J.A."/>
            <person name="Scheffler B.E."/>
            <person name="Wendel J.F."/>
        </authorList>
    </citation>
    <scope>NUCLEOTIDE SEQUENCE [LARGE SCALE GENOMIC DNA]</scope>
    <source>
        <strain evidence="1">27</strain>
        <tissue evidence="1">Leaf</tissue>
    </source>
</reference>
<feature type="non-terminal residue" evidence="1">
    <location>
        <position position="145"/>
    </location>
</feature>
<evidence type="ECO:0000313" key="1">
    <source>
        <dbReference type="EMBL" id="MBA0626972.1"/>
    </source>
</evidence>
<proteinExistence type="predicted"/>
<dbReference type="Proteomes" id="UP000593561">
    <property type="component" value="Unassembled WGS sequence"/>
</dbReference>
<organism evidence="1 2">
    <name type="scientific">Gossypium davidsonii</name>
    <name type="common">Davidson's cotton</name>
    <name type="synonym">Gossypium klotzschianum subsp. davidsonii</name>
    <dbReference type="NCBI Taxonomy" id="34287"/>
    <lineage>
        <taxon>Eukaryota</taxon>
        <taxon>Viridiplantae</taxon>
        <taxon>Streptophyta</taxon>
        <taxon>Embryophyta</taxon>
        <taxon>Tracheophyta</taxon>
        <taxon>Spermatophyta</taxon>
        <taxon>Magnoliopsida</taxon>
        <taxon>eudicotyledons</taxon>
        <taxon>Gunneridae</taxon>
        <taxon>Pentapetalae</taxon>
        <taxon>rosids</taxon>
        <taxon>malvids</taxon>
        <taxon>Malvales</taxon>
        <taxon>Malvaceae</taxon>
        <taxon>Malvoideae</taxon>
        <taxon>Gossypium</taxon>
    </lineage>
</organism>
<sequence>GVFISEAEDAGQAFSKQLDVGHKSALIAGYKDRCDGLMQFQSLPVVAASAVEHMRVSRGPQLDRLLYQLQNHMAEFESRSESILEADSARDGAFFLYSRSQKLISLCGWEPRWLLNVQDCEEHSAQSARNGCSFGPNMTQVHRSQ</sequence>
<gene>
    <name evidence="1" type="ORF">Godav_004535</name>
</gene>
<keyword evidence="2" id="KW-1185">Reference proteome</keyword>
<dbReference type="EMBL" id="JABFAC010000010">
    <property type="protein sequence ID" value="MBA0626972.1"/>
    <property type="molecule type" value="Genomic_DNA"/>
</dbReference>
<dbReference type="PANTHER" id="PTHR15835:SF16">
    <property type="entry name" value="F20D23.9 PROTEIN"/>
    <property type="match status" value="1"/>
</dbReference>
<accession>A0A7J8SN88</accession>
<dbReference type="AlphaFoldDB" id="A0A7J8SN88"/>
<comment type="caution">
    <text evidence="1">The sequence shown here is derived from an EMBL/GenBank/DDBJ whole genome shotgun (WGS) entry which is preliminary data.</text>
</comment>
<feature type="non-terminal residue" evidence="1">
    <location>
        <position position="1"/>
    </location>
</feature>
<dbReference type="PANTHER" id="PTHR15835">
    <property type="entry name" value="NUCLEAR-INTERACTING PARTNER OF ALK"/>
    <property type="match status" value="1"/>
</dbReference>
<evidence type="ECO:0000313" key="2">
    <source>
        <dbReference type="Proteomes" id="UP000593561"/>
    </source>
</evidence>
<dbReference type="GO" id="GO:0005634">
    <property type="term" value="C:nucleus"/>
    <property type="evidence" value="ECO:0007669"/>
    <property type="project" value="TreeGrafter"/>
</dbReference>
<protein>
    <submittedName>
        <fullName evidence="1">Uncharacterized protein</fullName>
    </submittedName>
</protein>